<dbReference type="InterPro" id="IPR001315">
    <property type="entry name" value="CARD"/>
</dbReference>
<organism evidence="3 4">
    <name type="scientific">Owenia fusiformis</name>
    <name type="common">Polychaete worm</name>
    <dbReference type="NCBI Taxonomy" id="6347"/>
    <lineage>
        <taxon>Eukaryota</taxon>
        <taxon>Metazoa</taxon>
        <taxon>Spiralia</taxon>
        <taxon>Lophotrochozoa</taxon>
        <taxon>Annelida</taxon>
        <taxon>Polychaeta</taxon>
        <taxon>Sedentaria</taxon>
        <taxon>Canalipalpata</taxon>
        <taxon>Sabellida</taxon>
        <taxon>Oweniida</taxon>
        <taxon>Oweniidae</taxon>
        <taxon>Owenia</taxon>
    </lineage>
</organism>
<accession>A0A8J1UJC3</accession>
<proteinExistence type="predicted"/>
<dbReference type="GO" id="GO:0042981">
    <property type="term" value="P:regulation of apoptotic process"/>
    <property type="evidence" value="ECO:0007669"/>
    <property type="project" value="InterPro"/>
</dbReference>
<dbReference type="Pfam" id="PF00619">
    <property type="entry name" value="CARD"/>
    <property type="match status" value="1"/>
</dbReference>
<feature type="coiled-coil region" evidence="1">
    <location>
        <begin position="137"/>
        <end position="213"/>
    </location>
</feature>
<dbReference type="Proteomes" id="UP000749559">
    <property type="component" value="Unassembled WGS sequence"/>
</dbReference>
<evidence type="ECO:0000313" key="4">
    <source>
        <dbReference type="Proteomes" id="UP000749559"/>
    </source>
</evidence>
<dbReference type="EMBL" id="CAIIXF020000008">
    <property type="protein sequence ID" value="CAH1792893.1"/>
    <property type="molecule type" value="Genomic_DNA"/>
</dbReference>
<dbReference type="SMART" id="SM00114">
    <property type="entry name" value="CARD"/>
    <property type="match status" value="1"/>
</dbReference>
<protein>
    <submittedName>
        <fullName evidence="3">Uncharacterized protein</fullName>
    </submittedName>
</protein>
<dbReference type="Gene3D" id="1.10.287.1490">
    <property type="match status" value="1"/>
</dbReference>
<dbReference type="Gene3D" id="1.10.533.10">
    <property type="entry name" value="Death Domain, Fas"/>
    <property type="match status" value="1"/>
</dbReference>
<comment type="caution">
    <text evidence="3">The sequence shown here is derived from an EMBL/GenBank/DDBJ whole genome shotgun (WGS) entry which is preliminary data.</text>
</comment>
<feature type="compositionally biased region" description="Basic and acidic residues" evidence="2">
    <location>
        <begin position="522"/>
        <end position="535"/>
    </location>
</feature>
<evidence type="ECO:0000313" key="3">
    <source>
        <dbReference type="EMBL" id="CAH1792893.1"/>
    </source>
</evidence>
<dbReference type="CDD" id="cd01671">
    <property type="entry name" value="CARD"/>
    <property type="match status" value="1"/>
</dbReference>
<evidence type="ECO:0000256" key="1">
    <source>
        <dbReference type="SAM" id="Coils"/>
    </source>
</evidence>
<dbReference type="SUPFAM" id="SSF47986">
    <property type="entry name" value="DEATH domain"/>
    <property type="match status" value="1"/>
</dbReference>
<keyword evidence="4" id="KW-1185">Reference proteome</keyword>
<feature type="coiled-coil region" evidence="1">
    <location>
        <begin position="373"/>
        <end position="421"/>
    </location>
</feature>
<feature type="region of interest" description="Disordered" evidence="2">
    <location>
        <begin position="488"/>
        <end position="535"/>
    </location>
</feature>
<sequence>MDKFHREIITALTPELQSDIVPLPSFYAKLLAKGIFTDEMVQQIQAQKTESEQNLRMLTLLKKRAKVFHKFCEILEDTSYKHLAKLLRDEETRRREVTTPPSEQMQEFFSKNLATNRHLSQNDKQVICNNLVTKDEFMRERRSLNEKDDENKRLNNQVKPLQNELSNVNDKLNISLKVIKGNNVEMDELNQKIKELQAKIKELSQEKMSLEDKLNRNYNGSPRIVNSLDQEPKDQVWIADAKDEEISKLKEELDIKQSNLEGIRIQFESHKRDHEEKIKKINEKMQAVTDHNPNDDNLPIDTKHMVILHMNMEHVENKIAALQEDLFQAHNTIRELETEQQTACEIRGFDRVENNQNIDTIELSFINKLQTETEDQKIKINYLKKKLKEAKTEKSNLQRQLDKLKINEELMKQNLKTMKKKYLDLRGRMHERRGSSAGESHSSGGDIVQLPDISVLNRFADLAKNLTLKKSPSEPVFKDTFPDVIRVAHPQNSLTRPQKSDKYHPRSRHLSIDRLPPLDEDSGGKRMFEKTIKRT</sequence>
<name>A0A8J1UJC3_OWEFU</name>
<gene>
    <name evidence="3" type="ORF">OFUS_LOCUS17813</name>
</gene>
<keyword evidence="1" id="KW-0175">Coiled coil</keyword>
<feature type="coiled-coil region" evidence="1">
    <location>
        <begin position="239"/>
        <end position="339"/>
    </location>
</feature>
<evidence type="ECO:0000256" key="2">
    <source>
        <dbReference type="SAM" id="MobiDB-lite"/>
    </source>
</evidence>
<dbReference type="InterPro" id="IPR011029">
    <property type="entry name" value="DEATH-like_dom_sf"/>
</dbReference>
<dbReference type="AlphaFoldDB" id="A0A8J1UJC3"/>
<dbReference type="PROSITE" id="PS50209">
    <property type="entry name" value="CARD"/>
    <property type="match status" value="1"/>
</dbReference>
<reference evidence="3" key="1">
    <citation type="submission" date="2022-03" db="EMBL/GenBank/DDBJ databases">
        <authorList>
            <person name="Martin C."/>
        </authorList>
    </citation>
    <scope>NUCLEOTIDE SEQUENCE</scope>
</reference>
<dbReference type="OrthoDB" id="2505440at2759"/>